<proteinExistence type="predicted"/>
<gene>
    <name evidence="2" type="ORF">EAH80_04320</name>
</gene>
<dbReference type="EMBL" id="RCZG01000001">
    <property type="protein sequence ID" value="TPG37090.1"/>
    <property type="molecule type" value="Genomic_DNA"/>
</dbReference>
<name>A0A502EKN8_9MYCO</name>
<feature type="signal peptide" evidence="1">
    <location>
        <begin position="1"/>
        <end position="30"/>
    </location>
</feature>
<dbReference type="RefSeq" id="WP_140688195.1">
    <property type="nucleotide sequence ID" value="NZ_RCZG01000001.1"/>
</dbReference>
<protein>
    <submittedName>
        <fullName evidence="2">Uncharacterized protein</fullName>
    </submittedName>
</protein>
<sequence>MTSVSTIKNRIATAAALATFGLAALPGALAGPANADTGAAASSGSESSRLQLITPARRVLNQLLPSPKG</sequence>
<comment type="caution">
    <text evidence="2">The sequence shown here is derived from an EMBL/GenBank/DDBJ whole genome shotgun (WGS) entry which is preliminary data.</text>
</comment>
<evidence type="ECO:0000313" key="2">
    <source>
        <dbReference type="EMBL" id="TPG37090.1"/>
    </source>
</evidence>
<keyword evidence="1" id="KW-0732">Signal</keyword>
<accession>A0A502EKN8</accession>
<dbReference type="Proteomes" id="UP000320095">
    <property type="component" value="Unassembled WGS sequence"/>
</dbReference>
<dbReference type="AlphaFoldDB" id="A0A502EKN8"/>
<organism evidence="2 3">
    <name type="scientific">Mycolicibacterium hodleri</name>
    <dbReference type="NCBI Taxonomy" id="49897"/>
    <lineage>
        <taxon>Bacteria</taxon>
        <taxon>Bacillati</taxon>
        <taxon>Actinomycetota</taxon>
        <taxon>Actinomycetes</taxon>
        <taxon>Mycobacteriales</taxon>
        <taxon>Mycobacteriaceae</taxon>
        <taxon>Mycolicibacterium</taxon>
    </lineage>
</organism>
<evidence type="ECO:0000313" key="3">
    <source>
        <dbReference type="Proteomes" id="UP000320095"/>
    </source>
</evidence>
<keyword evidence="3" id="KW-1185">Reference proteome</keyword>
<evidence type="ECO:0000256" key="1">
    <source>
        <dbReference type="SAM" id="SignalP"/>
    </source>
</evidence>
<feature type="chain" id="PRO_5039434314" evidence="1">
    <location>
        <begin position="31"/>
        <end position="69"/>
    </location>
</feature>
<reference evidence="2 3" key="1">
    <citation type="journal article" date="2019" name="Environ. Microbiol.">
        <title>Species interactions and distinct microbial communities in high Arctic permafrost affected cryosols are associated with the CH4 and CO2 gas fluxes.</title>
        <authorList>
            <person name="Altshuler I."/>
            <person name="Hamel J."/>
            <person name="Turney S."/>
            <person name="Magnuson E."/>
            <person name="Levesque R."/>
            <person name="Greer C."/>
            <person name="Whyte L.G."/>
        </authorList>
    </citation>
    <scope>NUCLEOTIDE SEQUENCE [LARGE SCALE GENOMIC DNA]</scope>
    <source>
        <strain evidence="2 3">S5.20</strain>
    </source>
</reference>